<dbReference type="PANTHER" id="PTHR46558:SF11">
    <property type="entry name" value="HTH-TYPE TRANSCRIPTIONAL REGULATOR XRE"/>
    <property type="match status" value="1"/>
</dbReference>
<dbReference type="GO" id="GO:0003677">
    <property type="term" value="F:DNA binding"/>
    <property type="evidence" value="ECO:0007669"/>
    <property type="project" value="UniProtKB-KW"/>
</dbReference>
<dbReference type="AlphaFoldDB" id="A0A4S4FY87"/>
<dbReference type="SMART" id="SM00530">
    <property type="entry name" value="HTH_XRE"/>
    <property type="match status" value="1"/>
</dbReference>
<dbReference type="Pfam" id="PF01381">
    <property type="entry name" value="HTH_3"/>
    <property type="match status" value="1"/>
</dbReference>
<comment type="caution">
    <text evidence="3">The sequence shown here is derived from an EMBL/GenBank/DDBJ whole genome shotgun (WGS) entry which is preliminary data.</text>
</comment>
<proteinExistence type="predicted"/>
<reference evidence="3 4" key="1">
    <citation type="submission" date="2019-04" db="EMBL/GenBank/DDBJ databases">
        <title>Microbes associate with the intestines of laboratory mice.</title>
        <authorList>
            <person name="Navarre W."/>
            <person name="Wong E."/>
            <person name="Huang K.C."/>
            <person name="Tropini C."/>
            <person name="Ng K."/>
            <person name="Yu B."/>
        </authorList>
    </citation>
    <scope>NUCLEOTIDE SEQUENCE [LARGE SCALE GENOMIC DNA]</scope>
    <source>
        <strain evidence="3 4">NM80_B27</strain>
    </source>
</reference>
<dbReference type="Gene3D" id="1.25.40.10">
    <property type="entry name" value="Tetratricopeptide repeat domain"/>
    <property type="match status" value="1"/>
</dbReference>
<dbReference type="Proteomes" id="UP000308978">
    <property type="component" value="Unassembled WGS sequence"/>
</dbReference>
<organism evidence="3 4">
    <name type="scientific">Adlercreutzia caecimuris</name>
    <dbReference type="NCBI Taxonomy" id="671266"/>
    <lineage>
        <taxon>Bacteria</taxon>
        <taxon>Bacillati</taxon>
        <taxon>Actinomycetota</taxon>
        <taxon>Coriobacteriia</taxon>
        <taxon>Eggerthellales</taxon>
        <taxon>Eggerthellaceae</taxon>
        <taxon>Adlercreutzia</taxon>
    </lineage>
</organism>
<feature type="domain" description="HTH cro/C1-type" evidence="2">
    <location>
        <begin position="10"/>
        <end position="64"/>
    </location>
</feature>
<dbReference type="PANTHER" id="PTHR46558">
    <property type="entry name" value="TRACRIPTIONAL REGULATORY PROTEIN-RELATED-RELATED"/>
    <property type="match status" value="1"/>
</dbReference>
<name>A0A4S4FY87_9ACTN</name>
<evidence type="ECO:0000259" key="2">
    <source>
        <dbReference type="PROSITE" id="PS50943"/>
    </source>
</evidence>
<gene>
    <name evidence="3" type="ORF">E5986_10450</name>
</gene>
<dbReference type="SUPFAM" id="SSF47413">
    <property type="entry name" value="lambda repressor-like DNA-binding domains"/>
    <property type="match status" value="1"/>
</dbReference>
<evidence type="ECO:0000313" key="4">
    <source>
        <dbReference type="Proteomes" id="UP000308978"/>
    </source>
</evidence>
<keyword evidence="1" id="KW-0238">DNA-binding</keyword>
<protein>
    <submittedName>
        <fullName evidence="3">Helix-turn-helix transcriptional regulator</fullName>
    </submittedName>
</protein>
<dbReference type="CDD" id="cd00093">
    <property type="entry name" value="HTH_XRE"/>
    <property type="match status" value="1"/>
</dbReference>
<dbReference type="InterPro" id="IPR010982">
    <property type="entry name" value="Lambda_DNA-bd_dom_sf"/>
</dbReference>
<dbReference type="PROSITE" id="PS50943">
    <property type="entry name" value="HTH_CROC1"/>
    <property type="match status" value="1"/>
</dbReference>
<evidence type="ECO:0000256" key="1">
    <source>
        <dbReference type="ARBA" id="ARBA00023125"/>
    </source>
</evidence>
<sequence length="381" mass="41474">MNRLSLSERILEERIRNHLTQEELACRLGVSKAAVSKWECGQSLPDIALVPQIASLFSVTLDDLFGYKPLASEEKREEVTERLQALLAEDPVQAAAYAERQSARYWSDPELLKAVGLALYVKAIEPSVSDGANCPEPASHVADLAERILRRVLQLDPDDPSTDFVLQALCILLASEGREGQADELIEKMVPAKPNTAAIILAGIAIRAGNPKGAEIALKRQLLFSLLEVASCAQALAGVEGVSAEELEDILVLAAAIQAPDGFAALSPTLVPIIRIALATQLVESGDSDRALAELERFVEDLERCCETFENPQNPPFFKPVDEFLWRNGDEKADEARGEAAASLRSSFVSSITSNESWGTLRGNPRFDAVMRRLGEEEVSV</sequence>
<accession>A0A4S4FY87</accession>
<dbReference type="InterPro" id="IPR001387">
    <property type="entry name" value="Cro/C1-type_HTH"/>
</dbReference>
<dbReference type="InterPro" id="IPR011990">
    <property type="entry name" value="TPR-like_helical_dom_sf"/>
</dbReference>
<dbReference type="Gene3D" id="1.10.260.40">
    <property type="entry name" value="lambda repressor-like DNA-binding domains"/>
    <property type="match status" value="1"/>
</dbReference>
<evidence type="ECO:0000313" key="3">
    <source>
        <dbReference type="EMBL" id="THG36010.1"/>
    </source>
</evidence>
<dbReference type="EMBL" id="SSTJ01000018">
    <property type="protein sequence ID" value="THG36010.1"/>
    <property type="molecule type" value="Genomic_DNA"/>
</dbReference>
<dbReference type="RefSeq" id="WP_136435742.1">
    <property type="nucleotide sequence ID" value="NZ_SSTJ01000018.1"/>
</dbReference>